<dbReference type="AlphaFoldDB" id="A0ABD0X4I0"/>
<dbReference type="PRINTS" id="PR00178">
    <property type="entry name" value="FATTYACIDBP"/>
</dbReference>
<evidence type="ECO:0000313" key="3">
    <source>
        <dbReference type="EMBL" id="KAL0973996.1"/>
    </source>
</evidence>
<keyword evidence="4" id="KW-1185">Reference proteome</keyword>
<feature type="domain" description="Cytosolic fatty-acid binding proteins" evidence="2">
    <location>
        <begin position="5"/>
        <end position="22"/>
    </location>
</feature>
<dbReference type="Pfam" id="PF14651">
    <property type="entry name" value="Lipocalin_7"/>
    <property type="match status" value="1"/>
</dbReference>
<accession>A0ABD0X4I0</accession>
<reference evidence="3 4" key="1">
    <citation type="submission" date="2024-06" db="EMBL/GenBank/DDBJ databases">
        <authorList>
            <person name="Pan Q."/>
            <person name="Wen M."/>
            <person name="Jouanno E."/>
            <person name="Zahm M."/>
            <person name="Klopp C."/>
            <person name="Cabau C."/>
            <person name="Louis A."/>
            <person name="Berthelot C."/>
            <person name="Parey E."/>
            <person name="Roest Crollius H."/>
            <person name="Montfort J."/>
            <person name="Robinson-Rechavi M."/>
            <person name="Bouchez O."/>
            <person name="Lampietro C."/>
            <person name="Lopez Roques C."/>
            <person name="Donnadieu C."/>
            <person name="Postlethwait J."/>
            <person name="Bobe J."/>
            <person name="Verreycken H."/>
            <person name="Guiguen Y."/>
        </authorList>
    </citation>
    <scope>NUCLEOTIDE SEQUENCE [LARGE SCALE GENOMIC DNA]</scope>
    <source>
        <strain evidence="3">Up_M1</strain>
        <tissue evidence="3">Testis</tissue>
    </source>
</reference>
<organism evidence="3 4">
    <name type="scientific">Umbra pygmaea</name>
    <name type="common">Eastern mudminnow</name>
    <dbReference type="NCBI Taxonomy" id="75934"/>
    <lineage>
        <taxon>Eukaryota</taxon>
        <taxon>Metazoa</taxon>
        <taxon>Chordata</taxon>
        <taxon>Craniata</taxon>
        <taxon>Vertebrata</taxon>
        <taxon>Euteleostomi</taxon>
        <taxon>Actinopterygii</taxon>
        <taxon>Neopterygii</taxon>
        <taxon>Teleostei</taxon>
        <taxon>Protacanthopterygii</taxon>
        <taxon>Esociformes</taxon>
        <taxon>Umbridae</taxon>
        <taxon>Umbra</taxon>
    </lineage>
</organism>
<sequence length="125" mass="14170">MAFAGKYELEKQENYDEFLEAIGFAKAKTNNKVITEVVQDGDNFIWSQMIPNWTWTNTFTIGKECELEDMRGNKFMSTATMDGGKISVPFPDYHFTAEISGGKLILHCTTPGEKSVTMTRISKRI</sequence>
<dbReference type="EMBL" id="JAGEUA010000006">
    <property type="protein sequence ID" value="KAL0973996.1"/>
    <property type="molecule type" value="Genomic_DNA"/>
</dbReference>
<dbReference type="PROSITE" id="PS00214">
    <property type="entry name" value="FABP"/>
    <property type="match status" value="1"/>
</dbReference>
<dbReference type="PANTHER" id="PTHR11955">
    <property type="entry name" value="FATTY ACID BINDING PROTEIN"/>
    <property type="match status" value="1"/>
</dbReference>
<comment type="similarity">
    <text evidence="1">Belongs to the calycin superfamily. Fatty-acid binding protein (FABP) family.</text>
</comment>
<dbReference type="InterPro" id="IPR031259">
    <property type="entry name" value="ILBP"/>
</dbReference>
<evidence type="ECO:0000259" key="2">
    <source>
        <dbReference type="PROSITE" id="PS00214"/>
    </source>
</evidence>
<evidence type="ECO:0000313" key="4">
    <source>
        <dbReference type="Proteomes" id="UP001557470"/>
    </source>
</evidence>
<proteinExistence type="inferred from homology"/>
<protein>
    <recommendedName>
        <fullName evidence="2">Cytosolic fatty-acid binding proteins domain-containing protein</fullName>
    </recommendedName>
</protein>
<dbReference type="InterPro" id="IPR000463">
    <property type="entry name" value="Fatty_acid-bd"/>
</dbReference>
<gene>
    <name evidence="3" type="ORF">UPYG_G00214070</name>
</gene>
<dbReference type="Gene3D" id="2.40.128.20">
    <property type="match status" value="1"/>
</dbReference>
<name>A0ABD0X4I0_UMBPY</name>
<dbReference type="InterPro" id="IPR012674">
    <property type="entry name" value="Calycin"/>
</dbReference>
<evidence type="ECO:0000256" key="1">
    <source>
        <dbReference type="ARBA" id="ARBA00008390"/>
    </source>
</evidence>
<comment type="caution">
    <text evidence="3">The sequence shown here is derived from an EMBL/GenBank/DDBJ whole genome shotgun (WGS) entry which is preliminary data.</text>
</comment>
<dbReference type="Proteomes" id="UP001557470">
    <property type="component" value="Unassembled WGS sequence"/>
</dbReference>
<dbReference type="SUPFAM" id="SSF50814">
    <property type="entry name" value="Lipocalins"/>
    <property type="match status" value="1"/>
</dbReference>